<dbReference type="PROSITE" id="PS50943">
    <property type="entry name" value="HTH_CROC1"/>
    <property type="match status" value="1"/>
</dbReference>
<dbReference type="Gene3D" id="1.10.260.40">
    <property type="entry name" value="lambda repressor-like DNA-binding domains"/>
    <property type="match status" value="1"/>
</dbReference>
<evidence type="ECO:0000313" key="3">
    <source>
        <dbReference type="EMBL" id="KAA9131353.1"/>
    </source>
</evidence>
<organism evidence="3 4">
    <name type="scientific">Marinihelvus fidelis</name>
    <dbReference type="NCBI Taxonomy" id="2613842"/>
    <lineage>
        <taxon>Bacteria</taxon>
        <taxon>Pseudomonadati</taxon>
        <taxon>Pseudomonadota</taxon>
        <taxon>Gammaproteobacteria</taxon>
        <taxon>Chromatiales</taxon>
        <taxon>Wenzhouxiangellaceae</taxon>
        <taxon>Marinihelvus</taxon>
    </lineage>
</organism>
<comment type="caution">
    <text evidence="3">The sequence shown here is derived from an EMBL/GenBank/DDBJ whole genome shotgun (WGS) entry which is preliminary data.</text>
</comment>
<sequence>MPNYTTASITTALRNARKARGLSQRALGELTGVPQSHISRIEQGNVDLRVSSLVELARTLGLELALVPREALPAISAMTQSTATHDPRYRPGTMEARPAYSLDDDDTGDGD</sequence>
<feature type="region of interest" description="Disordered" evidence="1">
    <location>
        <begin position="79"/>
        <end position="111"/>
    </location>
</feature>
<keyword evidence="4" id="KW-1185">Reference proteome</keyword>
<dbReference type="InterPro" id="IPR010982">
    <property type="entry name" value="Lambda_DNA-bd_dom_sf"/>
</dbReference>
<feature type="domain" description="HTH cro/C1-type" evidence="2">
    <location>
        <begin position="13"/>
        <end position="67"/>
    </location>
</feature>
<dbReference type="SMART" id="SM00530">
    <property type="entry name" value="HTH_XRE"/>
    <property type="match status" value="1"/>
</dbReference>
<dbReference type="Proteomes" id="UP000325372">
    <property type="component" value="Unassembled WGS sequence"/>
</dbReference>
<dbReference type="AlphaFoldDB" id="A0A5N0T8J7"/>
<protein>
    <submittedName>
        <fullName evidence="3">Helix-turn-helix transcriptional regulator</fullName>
    </submittedName>
</protein>
<dbReference type="CDD" id="cd00093">
    <property type="entry name" value="HTH_XRE"/>
    <property type="match status" value="1"/>
</dbReference>
<gene>
    <name evidence="3" type="ORF">F3N42_08500</name>
</gene>
<feature type="compositionally biased region" description="Acidic residues" evidence="1">
    <location>
        <begin position="102"/>
        <end position="111"/>
    </location>
</feature>
<dbReference type="GO" id="GO:0003677">
    <property type="term" value="F:DNA binding"/>
    <property type="evidence" value="ECO:0007669"/>
    <property type="project" value="InterPro"/>
</dbReference>
<evidence type="ECO:0000259" key="2">
    <source>
        <dbReference type="PROSITE" id="PS50943"/>
    </source>
</evidence>
<dbReference type="SUPFAM" id="SSF47413">
    <property type="entry name" value="lambda repressor-like DNA-binding domains"/>
    <property type="match status" value="1"/>
</dbReference>
<name>A0A5N0T8J7_9GAMM</name>
<reference evidence="3 4" key="1">
    <citation type="submission" date="2019-09" db="EMBL/GenBank/DDBJ databases">
        <title>Wenzhouxiangella sp. Genome sequencing and assembly.</title>
        <authorList>
            <person name="Zhang R."/>
        </authorList>
    </citation>
    <scope>NUCLEOTIDE SEQUENCE [LARGE SCALE GENOMIC DNA]</scope>
    <source>
        <strain evidence="3 4">W260</strain>
    </source>
</reference>
<dbReference type="InterPro" id="IPR001387">
    <property type="entry name" value="Cro/C1-type_HTH"/>
</dbReference>
<proteinExistence type="predicted"/>
<dbReference type="EMBL" id="VYXP01000005">
    <property type="protein sequence ID" value="KAA9131353.1"/>
    <property type="molecule type" value="Genomic_DNA"/>
</dbReference>
<evidence type="ECO:0000313" key="4">
    <source>
        <dbReference type="Proteomes" id="UP000325372"/>
    </source>
</evidence>
<evidence type="ECO:0000256" key="1">
    <source>
        <dbReference type="SAM" id="MobiDB-lite"/>
    </source>
</evidence>
<dbReference type="RefSeq" id="WP_150864003.1">
    <property type="nucleotide sequence ID" value="NZ_VYXP01000005.1"/>
</dbReference>
<dbReference type="Pfam" id="PF01381">
    <property type="entry name" value="HTH_3"/>
    <property type="match status" value="1"/>
</dbReference>
<accession>A0A5N0T8J7</accession>